<dbReference type="InterPro" id="IPR036086">
    <property type="entry name" value="ParB/Sulfiredoxin_sf"/>
</dbReference>
<dbReference type="Pfam" id="PF02195">
    <property type="entry name" value="ParB_N"/>
    <property type="match status" value="1"/>
</dbReference>
<accession>A0ABY1WY87</accession>
<evidence type="ECO:0000259" key="1">
    <source>
        <dbReference type="Pfam" id="PF02195"/>
    </source>
</evidence>
<gene>
    <name evidence="2" type="ORF">ELH98_35435</name>
</gene>
<comment type="caution">
    <text evidence="2">The sequence shown here is derived from an EMBL/GenBank/DDBJ whole genome shotgun (WGS) entry which is preliminary data.</text>
</comment>
<dbReference type="InterPro" id="IPR003115">
    <property type="entry name" value="ParB_N"/>
</dbReference>
<evidence type="ECO:0000313" key="2">
    <source>
        <dbReference type="EMBL" id="TAX65179.1"/>
    </source>
</evidence>
<name>A0ABY1WY87_9HYPH</name>
<feature type="domain" description="ParB-like N-terminal" evidence="1">
    <location>
        <begin position="12"/>
        <end position="47"/>
    </location>
</feature>
<organism evidence="2 3">
    <name type="scientific">Rhizobium ruizarguesonis</name>
    <dbReference type="NCBI Taxonomy" id="2081791"/>
    <lineage>
        <taxon>Bacteria</taxon>
        <taxon>Pseudomonadati</taxon>
        <taxon>Pseudomonadota</taxon>
        <taxon>Alphaproteobacteria</taxon>
        <taxon>Hyphomicrobiales</taxon>
        <taxon>Rhizobiaceae</taxon>
        <taxon>Rhizobium/Agrobacterium group</taxon>
        <taxon>Rhizobium</taxon>
    </lineage>
</organism>
<dbReference type="Proteomes" id="UP000291659">
    <property type="component" value="Unassembled WGS sequence"/>
</dbReference>
<reference evidence="2 3" key="1">
    <citation type="submission" date="2019-02" db="EMBL/GenBank/DDBJ databases">
        <title>The genomic architecture of introgression among sibling species of bacteria.</title>
        <authorList>
            <person name="Cavassim M.I.A."/>
            <person name="Moeskjaer S."/>
            <person name="Moslemi C."/>
            <person name="Fields B."/>
            <person name="Bachmann A."/>
            <person name="Vilhjalmsson B."/>
            <person name="Schierup M.H."/>
            <person name="Young J.P.W."/>
            <person name="Andersen S.U."/>
        </authorList>
    </citation>
    <scope>NUCLEOTIDE SEQUENCE [LARGE SCALE GENOMIC DNA]</scope>
    <source>
        <strain evidence="2 3">SM141A</strain>
    </source>
</reference>
<dbReference type="EMBL" id="SIOX01000011">
    <property type="protein sequence ID" value="TAX65179.1"/>
    <property type="molecule type" value="Genomic_DNA"/>
</dbReference>
<protein>
    <recommendedName>
        <fullName evidence="1">ParB-like N-terminal domain-containing protein</fullName>
    </recommendedName>
</protein>
<evidence type="ECO:0000313" key="3">
    <source>
        <dbReference type="Proteomes" id="UP000291659"/>
    </source>
</evidence>
<dbReference type="Gene3D" id="3.90.1530.30">
    <property type="match status" value="1"/>
</dbReference>
<keyword evidence="3" id="KW-1185">Reference proteome</keyword>
<dbReference type="SUPFAM" id="SSF110849">
    <property type="entry name" value="ParB/Sulfiredoxin"/>
    <property type="match status" value="1"/>
</dbReference>
<sequence length="48" mass="5329">MRLLASTNWPTALRPNGIIQNLTVRKGKKGNKYKVVAGARRLAALRLL</sequence>
<proteinExistence type="predicted"/>